<organism evidence="3 4">
    <name type="scientific">Ureibacillus terrenus</name>
    <dbReference type="NCBI Taxonomy" id="118246"/>
    <lineage>
        <taxon>Bacteria</taxon>
        <taxon>Bacillati</taxon>
        <taxon>Bacillota</taxon>
        <taxon>Bacilli</taxon>
        <taxon>Bacillales</taxon>
        <taxon>Caryophanaceae</taxon>
        <taxon>Ureibacillus</taxon>
    </lineage>
</organism>
<gene>
    <name evidence="3" type="ORF">FKZ59_10075</name>
</gene>
<dbReference type="CDD" id="cd03392">
    <property type="entry name" value="PAP2_like_2"/>
    <property type="match status" value="1"/>
</dbReference>
<evidence type="ECO:0000313" key="3">
    <source>
        <dbReference type="EMBL" id="TQE90443.1"/>
    </source>
</evidence>
<keyword evidence="1" id="KW-0812">Transmembrane</keyword>
<keyword evidence="4" id="KW-1185">Reference proteome</keyword>
<feature type="domain" description="Phosphatidic acid phosphatase type 2/haloperoxidase" evidence="2">
    <location>
        <begin position="66"/>
        <end position="178"/>
    </location>
</feature>
<evidence type="ECO:0000259" key="2">
    <source>
        <dbReference type="SMART" id="SM00014"/>
    </source>
</evidence>
<proteinExistence type="predicted"/>
<accession>A0A540V2J6</accession>
<keyword evidence="1" id="KW-1133">Transmembrane helix</keyword>
<dbReference type="InterPro" id="IPR036938">
    <property type="entry name" value="PAP2/HPO_sf"/>
</dbReference>
<feature type="transmembrane region" description="Helical" evidence="1">
    <location>
        <begin position="159"/>
        <end position="181"/>
    </location>
</feature>
<dbReference type="Pfam" id="PF01569">
    <property type="entry name" value="PAP2"/>
    <property type="match status" value="1"/>
</dbReference>
<dbReference type="EMBL" id="VIGD01000012">
    <property type="protein sequence ID" value="TQE90443.1"/>
    <property type="molecule type" value="Genomic_DNA"/>
</dbReference>
<feature type="transmembrane region" description="Helical" evidence="1">
    <location>
        <begin position="135"/>
        <end position="153"/>
    </location>
</feature>
<dbReference type="SMART" id="SM00014">
    <property type="entry name" value="acidPPc"/>
    <property type="match status" value="1"/>
</dbReference>
<dbReference type="InterPro" id="IPR000326">
    <property type="entry name" value="PAP2/HPO"/>
</dbReference>
<feature type="transmembrane region" description="Helical" evidence="1">
    <location>
        <begin position="38"/>
        <end position="58"/>
    </location>
</feature>
<dbReference type="PANTHER" id="PTHR14969">
    <property type="entry name" value="SPHINGOSINE-1-PHOSPHATE PHOSPHOHYDROLASE"/>
    <property type="match status" value="1"/>
</dbReference>
<dbReference type="PANTHER" id="PTHR14969:SF13">
    <property type="entry name" value="AT30094P"/>
    <property type="match status" value="1"/>
</dbReference>
<feature type="transmembrane region" description="Helical" evidence="1">
    <location>
        <begin position="65"/>
        <end position="85"/>
    </location>
</feature>
<evidence type="ECO:0000256" key="1">
    <source>
        <dbReference type="SAM" id="Phobius"/>
    </source>
</evidence>
<keyword evidence="1" id="KW-0472">Membrane</keyword>
<dbReference type="Gene3D" id="1.20.144.10">
    <property type="entry name" value="Phosphatidic acid phosphatase type 2/haloperoxidase"/>
    <property type="match status" value="2"/>
</dbReference>
<dbReference type="SUPFAM" id="SSF48317">
    <property type="entry name" value="Acid phosphatase/Vanadium-dependent haloperoxidase"/>
    <property type="match status" value="1"/>
</dbReference>
<protein>
    <submittedName>
        <fullName evidence="3">Phosphatase PAP2 family protein</fullName>
    </submittedName>
</protein>
<dbReference type="OrthoDB" id="9789113at2"/>
<name>A0A540V2J6_9BACL</name>
<reference evidence="3 4" key="1">
    <citation type="submission" date="2019-06" db="EMBL/GenBank/DDBJ databases">
        <title>Genome sequence of Ureibacillus terrenus.</title>
        <authorList>
            <person name="Maclea K.S."/>
            <person name="Simoes M."/>
        </authorList>
    </citation>
    <scope>NUCLEOTIDE SEQUENCE [LARGE SCALE GENOMIC DNA]</scope>
    <source>
        <strain evidence="3 4">ATCC BAA-384</strain>
    </source>
</reference>
<sequence length="192" mass="22543">MSFALFIALRYTYDSSFFVSFDENMRLLFAGNKLIGLFHYLGETKFIIFITLFLLLWLWFKFQNYWGMFFVTLTIPVGILLNQLVKKWVKRPRPEIEDQLASFSFPSGHAMVGMLYLFTIAFLLSERTSVTIMKWLYWIGAGVIAFFIGLSRVAESRHFATDVIAGWLLGLTWFCICVYLYKNLKRNQITEK</sequence>
<dbReference type="Proteomes" id="UP000315753">
    <property type="component" value="Unassembled WGS sequence"/>
</dbReference>
<evidence type="ECO:0000313" key="4">
    <source>
        <dbReference type="Proteomes" id="UP000315753"/>
    </source>
</evidence>
<comment type="caution">
    <text evidence="3">The sequence shown here is derived from an EMBL/GenBank/DDBJ whole genome shotgun (WGS) entry which is preliminary data.</text>
</comment>
<dbReference type="AlphaFoldDB" id="A0A540V2J6"/>
<feature type="transmembrane region" description="Helical" evidence="1">
    <location>
        <begin position="105"/>
        <end position="123"/>
    </location>
</feature>